<gene>
    <name evidence="10" type="ORF">PANT1444_LOCUS4430</name>
</gene>
<keyword evidence="6 8" id="KW-0472">Membrane</keyword>
<evidence type="ECO:0000256" key="9">
    <source>
        <dbReference type="SAM" id="SignalP"/>
    </source>
</evidence>
<dbReference type="SUPFAM" id="SSF103481">
    <property type="entry name" value="Multidrug resistance efflux transporter EmrE"/>
    <property type="match status" value="1"/>
</dbReference>
<evidence type="ECO:0000256" key="5">
    <source>
        <dbReference type="ARBA" id="ARBA00022989"/>
    </source>
</evidence>
<dbReference type="GO" id="GO:0022857">
    <property type="term" value="F:transmembrane transporter activity"/>
    <property type="evidence" value="ECO:0007669"/>
    <property type="project" value="InterPro"/>
</dbReference>
<dbReference type="AlphaFoldDB" id="A0A7S0HGJ6"/>
<protein>
    <recommendedName>
        <fullName evidence="11">EamA domain-containing protein</fullName>
    </recommendedName>
</protein>
<dbReference type="GO" id="GO:0005886">
    <property type="term" value="C:plasma membrane"/>
    <property type="evidence" value="ECO:0007669"/>
    <property type="project" value="UniProtKB-SubCell"/>
</dbReference>
<sequence>MPRTDRRWLLLVVAATAACDASRLGPTQPLRPRATPKRALRQEAAQPSSAQPSSALRLRGGGGAAMSTAQGWSVLFAATGFELVSTIFMDKAEGFSKPLPSLIACLFYAASFYGFNLSLRALETSVAYAVWSAVVMAALSVVGIVFLNESKSRLKFAGVTSIIFGTICLSWADGQK</sequence>
<keyword evidence="2" id="KW-0813">Transport</keyword>
<dbReference type="PANTHER" id="PTHR30561:SF1">
    <property type="entry name" value="MULTIDRUG TRANSPORTER EMRE"/>
    <property type="match status" value="1"/>
</dbReference>
<evidence type="ECO:0000256" key="1">
    <source>
        <dbReference type="ARBA" id="ARBA00004651"/>
    </source>
</evidence>
<feature type="transmembrane region" description="Helical" evidence="8">
    <location>
        <begin position="69"/>
        <end position="89"/>
    </location>
</feature>
<name>A0A7S0HGJ6_9EUKA</name>
<keyword evidence="4 8" id="KW-0812">Transmembrane</keyword>
<feature type="compositionally biased region" description="Low complexity" evidence="7">
    <location>
        <begin position="44"/>
        <end position="58"/>
    </location>
</feature>
<dbReference type="PROSITE" id="PS51257">
    <property type="entry name" value="PROKAR_LIPOPROTEIN"/>
    <property type="match status" value="1"/>
</dbReference>
<dbReference type="EMBL" id="HBEP01007862">
    <property type="protein sequence ID" value="CAD8475742.1"/>
    <property type="molecule type" value="Transcribed_RNA"/>
</dbReference>
<feature type="chain" id="PRO_5031111580" description="EamA domain-containing protein" evidence="9">
    <location>
        <begin position="22"/>
        <end position="176"/>
    </location>
</feature>
<dbReference type="InterPro" id="IPR037185">
    <property type="entry name" value="EmrE-like"/>
</dbReference>
<evidence type="ECO:0000256" key="4">
    <source>
        <dbReference type="ARBA" id="ARBA00022692"/>
    </source>
</evidence>
<keyword evidence="9" id="KW-0732">Signal</keyword>
<evidence type="ECO:0000256" key="8">
    <source>
        <dbReference type="SAM" id="Phobius"/>
    </source>
</evidence>
<evidence type="ECO:0000256" key="6">
    <source>
        <dbReference type="ARBA" id="ARBA00023136"/>
    </source>
</evidence>
<accession>A0A7S0HGJ6</accession>
<evidence type="ECO:0000256" key="2">
    <source>
        <dbReference type="ARBA" id="ARBA00022448"/>
    </source>
</evidence>
<comment type="subcellular location">
    <subcellularLocation>
        <location evidence="1">Cell membrane</location>
        <topology evidence="1">Multi-pass membrane protein</topology>
    </subcellularLocation>
</comment>
<evidence type="ECO:0000256" key="7">
    <source>
        <dbReference type="SAM" id="MobiDB-lite"/>
    </source>
</evidence>
<evidence type="ECO:0000256" key="3">
    <source>
        <dbReference type="ARBA" id="ARBA00022475"/>
    </source>
</evidence>
<organism evidence="10">
    <name type="scientific">Phaeocystis antarctica</name>
    <dbReference type="NCBI Taxonomy" id="33657"/>
    <lineage>
        <taxon>Eukaryota</taxon>
        <taxon>Haptista</taxon>
        <taxon>Haptophyta</taxon>
        <taxon>Prymnesiophyceae</taxon>
        <taxon>Phaeocystales</taxon>
        <taxon>Phaeocystaceae</taxon>
        <taxon>Phaeocystis</taxon>
    </lineage>
</organism>
<feature type="transmembrane region" description="Helical" evidence="8">
    <location>
        <begin position="128"/>
        <end position="147"/>
    </location>
</feature>
<dbReference type="InterPro" id="IPR045324">
    <property type="entry name" value="Small_multidrug_res"/>
</dbReference>
<dbReference type="PANTHER" id="PTHR30561">
    <property type="entry name" value="SMR FAMILY PROTON-DEPENDENT DRUG EFFLUX TRANSPORTER SUGE"/>
    <property type="match status" value="1"/>
</dbReference>
<evidence type="ECO:0000313" key="10">
    <source>
        <dbReference type="EMBL" id="CAD8475742.1"/>
    </source>
</evidence>
<dbReference type="Gene3D" id="1.10.3730.20">
    <property type="match status" value="1"/>
</dbReference>
<keyword evidence="5 8" id="KW-1133">Transmembrane helix</keyword>
<feature type="region of interest" description="Disordered" evidence="7">
    <location>
        <begin position="24"/>
        <end position="62"/>
    </location>
</feature>
<reference evidence="10" key="1">
    <citation type="submission" date="2021-01" db="EMBL/GenBank/DDBJ databases">
        <authorList>
            <person name="Corre E."/>
            <person name="Pelletier E."/>
            <person name="Niang G."/>
            <person name="Scheremetjew M."/>
            <person name="Finn R."/>
            <person name="Kale V."/>
            <person name="Holt S."/>
            <person name="Cochrane G."/>
            <person name="Meng A."/>
            <person name="Brown T."/>
            <person name="Cohen L."/>
        </authorList>
    </citation>
    <scope>NUCLEOTIDE SEQUENCE</scope>
    <source>
        <strain evidence="10">CCMP1374</strain>
    </source>
</reference>
<proteinExistence type="predicted"/>
<feature type="signal peptide" evidence="9">
    <location>
        <begin position="1"/>
        <end position="21"/>
    </location>
</feature>
<evidence type="ECO:0008006" key="11">
    <source>
        <dbReference type="Google" id="ProtNLM"/>
    </source>
</evidence>
<dbReference type="InterPro" id="IPR000390">
    <property type="entry name" value="Small_drug/metabolite_transptr"/>
</dbReference>
<keyword evidence="3" id="KW-1003">Cell membrane</keyword>
<dbReference type="Pfam" id="PF00893">
    <property type="entry name" value="Multi_Drug_Res"/>
    <property type="match status" value="1"/>
</dbReference>
<feature type="transmembrane region" description="Helical" evidence="8">
    <location>
        <begin position="101"/>
        <end position="122"/>
    </location>
</feature>